<dbReference type="PANTHER" id="PTHR38785">
    <property type="entry name" value="HOMOLOG OF VIRK"/>
    <property type="match status" value="1"/>
</dbReference>
<feature type="compositionally biased region" description="Polar residues" evidence="1">
    <location>
        <begin position="344"/>
        <end position="355"/>
    </location>
</feature>
<reference evidence="2" key="1">
    <citation type="submission" date="2020-08" db="EMBL/GenBank/DDBJ databases">
        <title>Ramlibacter sp. GTP1 16S ribosomal RNA gene genome sequencing and assembly.</title>
        <authorList>
            <person name="Kang M."/>
        </authorList>
    </citation>
    <scope>NUCLEOTIDE SEQUENCE</scope>
    <source>
        <strain evidence="2">GTP1</strain>
    </source>
</reference>
<dbReference type="Proteomes" id="UP000596827">
    <property type="component" value="Unassembled WGS sequence"/>
</dbReference>
<dbReference type="Pfam" id="PF04393">
    <property type="entry name" value="DUF535"/>
    <property type="match status" value="1"/>
</dbReference>
<dbReference type="InterPro" id="IPR007488">
    <property type="entry name" value="DUF535"/>
</dbReference>
<evidence type="ECO:0000313" key="3">
    <source>
        <dbReference type="Proteomes" id="UP000596827"/>
    </source>
</evidence>
<gene>
    <name evidence="2" type="ORF">H8R02_03705</name>
</gene>
<protein>
    <submittedName>
        <fullName evidence="2">DUF535 family protein</fullName>
    </submittedName>
</protein>
<name>A0A923S1C9_9BURK</name>
<dbReference type="AlphaFoldDB" id="A0A923S1C9"/>
<dbReference type="EMBL" id="JACORU010000001">
    <property type="protein sequence ID" value="MBC5763538.1"/>
    <property type="molecule type" value="Genomic_DNA"/>
</dbReference>
<dbReference type="GO" id="GO:0006974">
    <property type="term" value="P:DNA damage response"/>
    <property type="evidence" value="ECO:0007669"/>
    <property type="project" value="TreeGrafter"/>
</dbReference>
<organism evidence="2 3">
    <name type="scientific">Ramlibacter albus</name>
    <dbReference type="NCBI Taxonomy" id="2079448"/>
    <lineage>
        <taxon>Bacteria</taxon>
        <taxon>Pseudomonadati</taxon>
        <taxon>Pseudomonadota</taxon>
        <taxon>Betaproteobacteria</taxon>
        <taxon>Burkholderiales</taxon>
        <taxon>Comamonadaceae</taxon>
        <taxon>Ramlibacter</taxon>
    </lineage>
</organism>
<keyword evidence="3" id="KW-1185">Reference proteome</keyword>
<accession>A0A923S1C9</accession>
<evidence type="ECO:0000256" key="1">
    <source>
        <dbReference type="SAM" id="MobiDB-lite"/>
    </source>
</evidence>
<feature type="region of interest" description="Disordered" evidence="1">
    <location>
        <begin position="329"/>
        <end position="381"/>
    </location>
</feature>
<evidence type="ECO:0000313" key="2">
    <source>
        <dbReference type="EMBL" id="MBC5763538.1"/>
    </source>
</evidence>
<dbReference type="RefSeq" id="WP_187079981.1">
    <property type="nucleotide sequence ID" value="NZ_JACORU010000001.1"/>
</dbReference>
<dbReference type="PANTHER" id="PTHR38785:SF1">
    <property type="entry name" value="HOMOLOG OF VIRK"/>
    <property type="match status" value="1"/>
</dbReference>
<proteinExistence type="predicted"/>
<comment type="caution">
    <text evidence="2">The sequence shown here is derived from an EMBL/GenBank/DDBJ whole genome shotgun (WGS) entry which is preliminary data.</text>
</comment>
<sequence length="381" mass="43014">MASTSRRLPGLWQGVRWAWARGNEGGGIGRARLTRRALAATLAHRSALQRWMSVVHELASRGLVRDVQGEYLRAIRPHVNMHTGVADRAVQLIDHVDWMETAFHSWALERFAGDEPLVLAELTPPRGYEFMRLQLQRTPVQAPEGELLLVLALRRAANVQHKAQPVEAAALGFSRFRIEGTGCLVIGGVRGQRDPLNRLSQAELNNVLVGWKPSVLLVRVMQELARYWGQKLVGLDPAAHRLHHWTYRLDERRRETGQKIFAAYDALWKHFDAQPGPEGWVVLPAHSDEKLAATDLSPERRERQVRRADYWIRTRKLLHAQMKSLLQRPGREITRGGVTEELDSVTQSPDGTSSYFDADYLDSSEDDVPSRVLQTGPGALL</sequence>